<evidence type="ECO:0000313" key="3">
    <source>
        <dbReference type="Proteomes" id="UP000029889"/>
    </source>
</evidence>
<reference evidence="2 3" key="1">
    <citation type="submission" date="2014-09" db="EMBL/GenBank/DDBJ databases">
        <authorList>
            <person name="Lapin J.S."/>
            <person name="Pope W.H."/>
            <person name="Hua J."/>
            <person name="Ford M.E."/>
            <person name="Conway J.F."/>
            <person name="Hatfull G.F."/>
            <person name="Hendrix R.W."/>
        </authorList>
    </citation>
    <scope>NUCLEOTIDE SEQUENCE [LARGE SCALE GENOMIC DNA]</scope>
</reference>
<organism evidence="2 3">
    <name type="scientific">Escherichia phage 121Q</name>
    <dbReference type="NCBI Taxonomy" id="1555202"/>
    <lineage>
        <taxon>Viruses</taxon>
        <taxon>Duplodnaviria</taxon>
        <taxon>Heunggongvirae</taxon>
        <taxon>Uroviricota</taxon>
        <taxon>Caudoviricetes</taxon>
        <taxon>Asteriusvirus</taxon>
        <taxon>Asteriusvirus av121Q</taxon>
    </lineage>
</organism>
<sequence length="81" mass="8953">MEQENNQIQLTLLDLINAAKIMEAAVARNTFKVEELVEVAPVVSKFVSFANVALEDIKAQEDAAKEEAESQDSETQEDKGE</sequence>
<dbReference type="RefSeq" id="YP_009102152.1">
    <property type="nucleotide sequence ID" value="NC_025447.1"/>
</dbReference>
<dbReference type="EMBL" id="KM507819">
    <property type="protein sequence ID" value="AIT14455.1"/>
    <property type="molecule type" value="Genomic_DNA"/>
</dbReference>
<feature type="region of interest" description="Disordered" evidence="1">
    <location>
        <begin position="60"/>
        <end position="81"/>
    </location>
</feature>
<dbReference type="KEGG" id="vg:22111605"/>
<dbReference type="OrthoDB" id="35825at35237"/>
<dbReference type="GeneID" id="22111605"/>
<evidence type="ECO:0000256" key="1">
    <source>
        <dbReference type="SAM" id="MobiDB-lite"/>
    </source>
</evidence>
<accession>A0A097EYH5</accession>
<proteinExistence type="predicted"/>
<dbReference type="Proteomes" id="UP000029889">
    <property type="component" value="Segment"/>
</dbReference>
<keyword evidence="3" id="KW-1185">Reference proteome</keyword>
<name>A0A097EYH5_9CAUD</name>
<protein>
    <submittedName>
        <fullName evidence="2">Uncharacterized protein</fullName>
    </submittedName>
</protein>
<gene>
    <name evidence="2" type="primary">565</name>
    <name evidence="2" type="ORF">PBI_121Q_565</name>
</gene>
<evidence type="ECO:0000313" key="2">
    <source>
        <dbReference type="EMBL" id="AIT14455.1"/>
    </source>
</evidence>